<proteinExistence type="predicted"/>
<evidence type="ECO:0000313" key="1">
    <source>
        <dbReference type="EMBL" id="CAB4876480.1"/>
    </source>
</evidence>
<organism evidence="1">
    <name type="scientific">freshwater metagenome</name>
    <dbReference type="NCBI Taxonomy" id="449393"/>
    <lineage>
        <taxon>unclassified sequences</taxon>
        <taxon>metagenomes</taxon>
        <taxon>ecological metagenomes</taxon>
    </lineage>
</organism>
<gene>
    <name evidence="1" type="ORF">UFOPK3306_01228</name>
</gene>
<dbReference type="AlphaFoldDB" id="A0A6J7E5X1"/>
<protein>
    <submittedName>
        <fullName evidence="1">Unannotated protein</fullName>
    </submittedName>
</protein>
<reference evidence="1" key="1">
    <citation type="submission" date="2020-05" db="EMBL/GenBank/DDBJ databases">
        <authorList>
            <person name="Chiriac C."/>
            <person name="Salcher M."/>
            <person name="Ghai R."/>
            <person name="Kavagutti S V."/>
        </authorList>
    </citation>
    <scope>NUCLEOTIDE SEQUENCE</scope>
</reference>
<accession>A0A6J7E5X1</accession>
<name>A0A6J7E5X1_9ZZZZ</name>
<sequence>MHGQFQFAGAAHLKIDVGIVKRKPDPTQPNLVIQLRDLHLEHLLMANYALLVARLEFDELFAGDPNSNMGLEKPFELFVAMGASL</sequence>
<dbReference type="EMBL" id="CAFBLI010000127">
    <property type="protein sequence ID" value="CAB4876480.1"/>
    <property type="molecule type" value="Genomic_DNA"/>
</dbReference>